<dbReference type="AlphaFoldDB" id="A0A3S5FBQ9"/>
<gene>
    <name evidence="1" type="ORF">PXEA_LOCUS1184</name>
</gene>
<evidence type="ECO:0000313" key="1">
    <source>
        <dbReference type="EMBL" id="VEL07744.1"/>
    </source>
</evidence>
<name>A0A3S5FBQ9_9PLAT</name>
<reference evidence="1" key="1">
    <citation type="submission" date="2018-11" db="EMBL/GenBank/DDBJ databases">
        <authorList>
            <consortium name="Pathogen Informatics"/>
        </authorList>
    </citation>
    <scope>NUCLEOTIDE SEQUENCE</scope>
</reference>
<accession>A0A3S5FBQ9</accession>
<dbReference type="EMBL" id="CAAALY010002382">
    <property type="protein sequence ID" value="VEL07744.1"/>
    <property type="molecule type" value="Genomic_DNA"/>
</dbReference>
<keyword evidence="2" id="KW-1185">Reference proteome</keyword>
<evidence type="ECO:0000313" key="2">
    <source>
        <dbReference type="Proteomes" id="UP000784294"/>
    </source>
</evidence>
<dbReference type="Proteomes" id="UP000784294">
    <property type="component" value="Unassembled WGS sequence"/>
</dbReference>
<organism evidence="1 2">
    <name type="scientific">Protopolystoma xenopodis</name>
    <dbReference type="NCBI Taxonomy" id="117903"/>
    <lineage>
        <taxon>Eukaryota</taxon>
        <taxon>Metazoa</taxon>
        <taxon>Spiralia</taxon>
        <taxon>Lophotrochozoa</taxon>
        <taxon>Platyhelminthes</taxon>
        <taxon>Monogenea</taxon>
        <taxon>Polyopisthocotylea</taxon>
        <taxon>Polystomatidea</taxon>
        <taxon>Polystomatidae</taxon>
        <taxon>Protopolystoma</taxon>
    </lineage>
</organism>
<protein>
    <submittedName>
        <fullName evidence="1">Uncharacterized protein</fullName>
    </submittedName>
</protein>
<sequence length="111" mass="12660">METEARALRRADAHKCSEPFQHNFSRHNCRKPQIEQRKFALCIGPQSQNRQFKTQCPWKRRPRAPMQIPFSVMWTVLNDSSQTSQPGAYGEAGSDAKTTELPITNVFLLAG</sequence>
<proteinExistence type="predicted"/>
<comment type="caution">
    <text evidence="1">The sequence shown here is derived from an EMBL/GenBank/DDBJ whole genome shotgun (WGS) entry which is preliminary data.</text>
</comment>